<evidence type="ECO:0000313" key="1">
    <source>
        <dbReference type="EMBL" id="QNU68706.1"/>
    </source>
</evidence>
<keyword evidence="2" id="KW-1185">Reference proteome</keyword>
<dbReference type="SUPFAM" id="SSF47336">
    <property type="entry name" value="ACP-like"/>
    <property type="match status" value="1"/>
</dbReference>
<protein>
    <submittedName>
        <fullName evidence="1">Peptide maturation system acyl carrier-related protein</fullName>
    </submittedName>
</protein>
<organism evidence="1 2">
    <name type="scientific">Ruminiclostridium herbifermentans</name>
    <dbReference type="NCBI Taxonomy" id="2488810"/>
    <lineage>
        <taxon>Bacteria</taxon>
        <taxon>Bacillati</taxon>
        <taxon>Bacillota</taxon>
        <taxon>Clostridia</taxon>
        <taxon>Eubacteriales</taxon>
        <taxon>Oscillospiraceae</taxon>
        <taxon>Ruminiclostridium</taxon>
    </lineage>
</organism>
<reference evidence="1 2" key="1">
    <citation type="submission" date="2020-09" db="EMBL/GenBank/DDBJ databases">
        <title>Characterization and genome sequencing of Ruminiclostridium sp. nov. MA18.</title>
        <authorList>
            <person name="Rettenmaier R."/>
            <person name="Kowollik M.-L."/>
            <person name="Liebl W."/>
            <person name="Zverlov V."/>
        </authorList>
    </citation>
    <scope>NUCLEOTIDE SEQUENCE [LARGE SCALE GENOMIC DNA]</scope>
    <source>
        <strain evidence="1 2">MA18</strain>
    </source>
</reference>
<dbReference type="OrthoDB" id="9804551at2"/>
<dbReference type="Gene3D" id="1.10.1200.10">
    <property type="entry name" value="ACP-like"/>
    <property type="match status" value="1"/>
</dbReference>
<dbReference type="EMBL" id="CP061336">
    <property type="protein sequence ID" value="QNU68706.1"/>
    <property type="molecule type" value="Genomic_DNA"/>
</dbReference>
<accession>A0A4U7JHA9</accession>
<dbReference type="Proteomes" id="UP000306409">
    <property type="component" value="Chromosome"/>
</dbReference>
<sequence length="97" mass="11488">MVLTCKRNIEKELENIFINRFGLDFTKMEAKNDYLLGSNIKLAPRDLLYIFVDVEKEFNIKISESFIIEGKFNTFNNILNYIKNERESCQNLNSIKE</sequence>
<dbReference type="KEGG" id="rher:EHE19_001925"/>
<dbReference type="InterPro" id="IPR023972">
    <property type="entry name" value="CHP04069_acyl_carrier-rel"/>
</dbReference>
<dbReference type="AlphaFoldDB" id="A0A4U7JHA9"/>
<proteinExistence type="predicted"/>
<name>A0A4U7JHA9_9FIRM</name>
<dbReference type="NCBIfam" id="TIGR04069">
    <property type="entry name" value="ocin_ACP_rel"/>
    <property type="match status" value="1"/>
</dbReference>
<gene>
    <name evidence="1" type="ORF">EHE19_001925</name>
</gene>
<evidence type="ECO:0000313" key="2">
    <source>
        <dbReference type="Proteomes" id="UP000306409"/>
    </source>
</evidence>
<dbReference type="InterPro" id="IPR036736">
    <property type="entry name" value="ACP-like_sf"/>
</dbReference>